<protein>
    <submittedName>
        <fullName evidence="5">Cytochrome P450</fullName>
    </submittedName>
</protein>
<dbReference type="Gene3D" id="1.10.630.10">
    <property type="entry name" value="Cytochrome P450"/>
    <property type="match status" value="1"/>
</dbReference>
<dbReference type="SUPFAM" id="SSF48264">
    <property type="entry name" value="Cytochrome P450"/>
    <property type="match status" value="1"/>
</dbReference>
<dbReference type="PANTHER" id="PTHR24286:SF302">
    <property type="entry name" value="ALLENE OXIDE SYNTHASE 2"/>
    <property type="match status" value="1"/>
</dbReference>
<accession>A0A2U1PVX4</accession>
<keyword evidence="6" id="KW-1185">Reference proteome</keyword>
<dbReference type="OrthoDB" id="2789670at2759"/>
<dbReference type="GO" id="GO:0006631">
    <property type="term" value="P:fatty acid metabolic process"/>
    <property type="evidence" value="ECO:0007669"/>
    <property type="project" value="UniProtKB-ARBA"/>
</dbReference>
<dbReference type="Pfam" id="PF00067">
    <property type="entry name" value="p450"/>
    <property type="match status" value="1"/>
</dbReference>
<dbReference type="InterPro" id="IPR001128">
    <property type="entry name" value="Cyt_P450"/>
</dbReference>
<dbReference type="EMBL" id="PKPP01000671">
    <property type="protein sequence ID" value="PWA89919.1"/>
    <property type="molecule type" value="Genomic_DNA"/>
</dbReference>
<dbReference type="PANTHER" id="PTHR24286">
    <property type="entry name" value="CYTOCHROME P450 26"/>
    <property type="match status" value="1"/>
</dbReference>
<dbReference type="FunFam" id="1.10.630.10:FF:000024">
    <property type="entry name" value="Allene oxide synthase, chloroplastic"/>
    <property type="match status" value="1"/>
</dbReference>
<gene>
    <name evidence="5" type="ORF">CTI12_AA105600</name>
</gene>
<sequence>MSSSSLDQCMLPLRAIPGGYGVPFFGPIKDRYDYFYNQGEDEFFKTRIAKYKSTIFRTNMPPGPFISSNSKVVTVLDSKSFPILFDISKVEKRNILDGTYMPSTAFFGGYRVCAFLDPSEPNHRVLKSFCMNFLFSSRDKFIPYMRTSLSEMFSKLEGEISDGLQADFNVHSDNMAFDFFFRLFTGVSPSETDLKSRGPGITSTWLVLQLAPIMSLGLKYVPNFIDDLIHTFRLPFCVTKSGYKKFYKAVYNSATSLLDEAEKTGINREEACHNIIFLIGFSAFGGMKVVFPALIKWVASAGESLHNRLVDEIRSVVKEEGGVTFSALEKMSLVKSVVYEAFRIEPPVPYQYAKAKEDLVIESHDARFEIKKGETIFGFQTFATKDPKVFDNPDVFIADRFVGDGEKLLKYVYWSNARETDNPTLDDKQCAGKDLVVLCSRMMLVEFFLRYDTFTVEVGKLPLGSSVKITSFTKAS</sequence>
<dbReference type="AlphaFoldDB" id="A0A2U1PVX4"/>
<dbReference type="GO" id="GO:0016829">
    <property type="term" value="F:lyase activity"/>
    <property type="evidence" value="ECO:0007669"/>
    <property type="project" value="UniProtKB-KW"/>
</dbReference>
<evidence type="ECO:0000313" key="5">
    <source>
        <dbReference type="EMBL" id="PWA89919.1"/>
    </source>
</evidence>
<evidence type="ECO:0000256" key="1">
    <source>
        <dbReference type="ARBA" id="ARBA00022617"/>
    </source>
</evidence>
<dbReference type="SMR" id="A0A2U1PVX4"/>
<organism evidence="5 6">
    <name type="scientific">Artemisia annua</name>
    <name type="common">Sweet wormwood</name>
    <dbReference type="NCBI Taxonomy" id="35608"/>
    <lineage>
        <taxon>Eukaryota</taxon>
        <taxon>Viridiplantae</taxon>
        <taxon>Streptophyta</taxon>
        <taxon>Embryophyta</taxon>
        <taxon>Tracheophyta</taxon>
        <taxon>Spermatophyta</taxon>
        <taxon>Magnoliopsida</taxon>
        <taxon>eudicotyledons</taxon>
        <taxon>Gunneridae</taxon>
        <taxon>Pentapetalae</taxon>
        <taxon>asterids</taxon>
        <taxon>campanulids</taxon>
        <taxon>Asterales</taxon>
        <taxon>Asteraceae</taxon>
        <taxon>Asteroideae</taxon>
        <taxon>Anthemideae</taxon>
        <taxon>Artemisiinae</taxon>
        <taxon>Artemisia</taxon>
    </lineage>
</organism>
<reference evidence="5 6" key="1">
    <citation type="journal article" date="2018" name="Mol. Plant">
        <title>The genome of Artemisia annua provides insight into the evolution of Asteraceae family and artemisinin biosynthesis.</title>
        <authorList>
            <person name="Shen Q."/>
            <person name="Zhang L."/>
            <person name="Liao Z."/>
            <person name="Wang S."/>
            <person name="Yan T."/>
            <person name="Shi P."/>
            <person name="Liu M."/>
            <person name="Fu X."/>
            <person name="Pan Q."/>
            <person name="Wang Y."/>
            <person name="Lv Z."/>
            <person name="Lu X."/>
            <person name="Zhang F."/>
            <person name="Jiang W."/>
            <person name="Ma Y."/>
            <person name="Chen M."/>
            <person name="Hao X."/>
            <person name="Li L."/>
            <person name="Tang Y."/>
            <person name="Lv G."/>
            <person name="Zhou Y."/>
            <person name="Sun X."/>
            <person name="Brodelius P.E."/>
            <person name="Rose J.K.C."/>
            <person name="Tang K."/>
        </authorList>
    </citation>
    <scope>NUCLEOTIDE SEQUENCE [LARGE SCALE GENOMIC DNA]</scope>
    <source>
        <strain evidence="6">cv. Huhao1</strain>
        <tissue evidence="5">Leaf</tissue>
    </source>
</reference>
<evidence type="ECO:0000256" key="4">
    <source>
        <dbReference type="ARBA" id="ARBA00023239"/>
    </source>
</evidence>
<keyword evidence="1" id="KW-0349">Heme</keyword>
<keyword evidence="4" id="KW-0456">Lyase</keyword>
<dbReference type="InterPro" id="IPR036396">
    <property type="entry name" value="Cyt_P450_sf"/>
</dbReference>
<evidence type="ECO:0000256" key="3">
    <source>
        <dbReference type="ARBA" id="ARBA00023004"/>
    </source>
</evidence>
<dbReference type="GO" id="GO:0016125">
    <property type="term" value="P:sterol metabolic process"/>
    <property type="evidence" value="ECO:0007669"/>
    <property type="project" value="TreeGrafter"/>
</dbReference>
<dbReference type="GO" id="GO:0020037">
    <property type="term" value="F:heme binding"/>
    <property type="evidence" value="ECO:0007669"/>
    <property type="project" value="InterPro"/>
</dbReference>
<proteinExistence type="predicted"/>
<dbReference type="GO" id="GO:0016705">
    <property type="term" value="F:oxidoreductase activity, acting on paired donors, with incorporation or reduction of molecular oxygen"/>
    <property type="evidence" value="ECO:0007669"/>
    <property type="project" value="InterPro"/>
</dbReference>
<dbReference type="STRING" id="35608.A0A2U1PVX4"/>
<keyword evidence="3" id="KW-0408">Iron</keyword>
<comment type="caution">
    <text evidence="5">The sequence shown here is derived from an EMBL/GenBank/DDBJ whole genome shotgun (WGS) entry which is preliminary data.</text>
</comment>
<dbReference type="GO" id="GO:0005506">
    <property type="term" value="F:iron ion binding"/>
    <property type="evidence" value="ECO:0007669"/>
    <property type="project" value="InterPro"/>
</dbReference>
<dbReference type="CDD" id="cd11071">
    <property type="entry name" value="CYP74"/>
    <property type="match status" value="1"/>
</dbReference>
<dbReference type="GO" id="GO:0004497">
    <property type="term" value="F:monooxygenase activity"/>
    <property type="evidence" value="ECO:0007669"/>
    <property type="project" value="InterPro"/>
</dbReference>
<keyword evidence="2" id="KW-0479">Metal-binding</keyword>
<name>A0A2U1PVX4_ARTAN</name>
<evidence type="ECO:0000313" key="6">
    <source>
        <dbReference type="Proteomes" id="UP000245207"/>
    </source>
</evidence>
<evidence type="ECO:0000256" key="2">
    <source>
        <dbReference type="ARBA" id="ARBA00022723"/>
    </source>
</evidence>
<dbReference type="Proteomes" id="UP000245207">
    <property type="component" value="Unassembled WGS sequence"/>
</dbReference>